<proteinExistence type="inferred from homology"/>
<dbReference type="InterPro" id="IPR027417">
    <property type="entry name" value="P-loop_NTPase"/>
</dbReference>
<dbReference type="InterPro" id="IPR002611">
    <property type="entry name" value="IstB_ATP-bd"/>
</dbReference>
<dbReference type="InterPro" id="IPR047661">
    <property type="entry name" value="IstB"/>
</dbReference>
<sequence length="244" mass="28279">MTTELLLKHYLKQLRMPTVAKHYAATARDAQDQGLAYEAYLLALLEQEVQSREENQRLQRLKQATFPTRKTMDTFDFHMMPTLNKPKVLALAQGEFIDKQENVLLLGNSGTGKTHLATAIGMELIQRGYRIRFVTASTLVEELLVAKEEHRLRMIEKQWMKYDAVICDELGYVPFTKMGAELLFQFFSARHERKSVIVTSDLDFGEWVQLFGDEKMTAALLDRLTHRSHILVMNGESYRFRQSM</sequence>
<dbReference type="SUPFAM" id="SSF52540">
    <property type="entry name" value="P-loop containing nucleoside triphosphate hydrolases"/>
    <property type="match status" value="1"/>
</dbReference>
<dbReference type="AlphaFoldDB" id="A0A1V4ETQ1"/>
<dbReference type="Pfam" id="PF01695">
    <property type="entry name" value="IstB_IS21"/>
    <property type="match status" value="1"/>
</dbReference>
<dbReference type="GO" id="GO:0005524">
    <property type="term" value="F:ATP binding"/>
    <property type="evidence" value="ECO:0007669"/>
    <property type="project" value="UniProtKB-KW"/>
</dbReference>
<comment type="similarity">
    <text evidence="1">Belongs to the IS21/IS1162 putative ATP-binding protein family.</text>
</comment>
<name>A0A1V4ETQ1_9BACL</name>
<evidence type="ECO:0000259" key="4">
    <source>
        <dbReference type="SMART" id="SM00382"/>
    </source>
</evidence>
<keyword evidence="3" id="KW-0067">ATP-binding</keyword>
<dbReference type="PIRSF" id="PIRSF003073">
    <property type="entry name" value="DNAC_TnpB_IstB"/>
    <property type="match status" value="1"/>
</dbReference>
<dbReference type="PANTHER" id="PTHR30050">
    <property type="entry name" value="CHROMOSOMAL REPLICATION INITIATOR PROTEIN DNAA"/>
    <property type="match status" value="1"/>
</dbReference>
<protein>
    <submittedName>
        <fullName evidence="5">AAA family ATPase</fullName>
    </submittedName>
</protein>
<dbReference type="SMART" id="SM00382">
    <property type="entry name" value="AAA"/>
    <property type="match status" value="1"/>
</dbReference>
<accession>A0A1V4ETQ1</accession>
<organism evidence="5 6">
    <name type="scientific">Ferroacidibacillus organovorans</name>
    <dbReference type="NCBI Taxonomy" id="1765683"/>
    <lineage>
        <taxon>Bacteria</taxon>
        <taxon>Bacillati</taxon>
        <taxon>Bacillota</taxon>
        <taxon>Bacilli</taxon>
        <taxon>Bacillales</taxon>
        <taxon>Alicyclobacillaceae</taxon>
        <taxon>Ferroacidibacillus</taxon>
    </lineage>
</organism>
<gene>
    <name evidence="5" type="ORF">B2M26_07350</name>
</gene>
<dbReference type="CDD" id="cd00009">
    <property type="entry name" value="AAA"/>
    <property type="match status" value="1"/>
</dbReference>
<evidence type="ECO:0000313" key="5">
    <source>
        <dbReference type="EMBL" id="OPG16299.1"/>
    </source>
</evidence>
<evidence type="ECO:0000256" key="1">
    <source>
        <dbReference type="ARBA" id="ARBA00008059"/>
    </source>
</evidence>
<dbReference type="NCBIfam" id="NF038214">
    <property type="entry name" value="IS21_help_AAA"/>
    <property type="match status" value="1"/>
</dbReference>
<dbReference type="InterPro" id="IPR028350">
    <property type="entry name" value="DNAC/IstB-like"/>
</dbReference>
<keyword evidence="6" id="KW-1185">Reference proteome</keyword>
<comment type="caution">
    <text evidence="5">The sequence shown here is derived from an EMBL/GenBank/DDBJ whole genome shotgun (WGS) entry which is preliminary data.</text>
</comment>
<dbReference type="Proteomes" id="UP000190229">
    <property type="component" value="Unassembled WGS sequence"/>
</dbReference>
<dbReference type="InterPro" id="IPR003593">
    <property type="entry name" value="AAA+_ATPase"/>
</dbReference>
<reference evidence="5 6" key="1">
    <citation type="submission" date="2017-02" db="EMBL/GenBank/DDBJ databases">
        <title>Draft genome of Acidibacillus ferrooxidans Huett2.</title>
        <authorList>
            <person name="Schopf S."/>
        </authorList>
    </citation>
    <scope>NUCLEOTIDE SEQUENCE [LARGE SCALE GENOMIC DNA]</scope>
    <source>
        <strain evidence="5 6">Huett2</strain>
    </source>
</reference>
<evidence type="ECO:0000256" key="3">
    <source>
        <dbReference type="ARBA" id="ARBA00022840"/>
    </source>
</evidence>
<dbReference type="PANTHER" id="PTHR30050:SF4">
    <property type="entry name" value="ATP-BINDING PROTEIN RV3427C IN INSERTION SEQUENCE-RELATED"/>
    <property type="match status" value="1"/>
</dbReference>
<evidence type="ECO:0000256" key="2">
    <source>
        <dbReference type="ARBA" id="ARBA00022741"/>
    </source>
</evidence>
<keyword evidence="2" id="KW-0547">Nucleotide-binding</keyword>
<dbReference type="Gene3D" id="3.40.50.300">
    <property type="entry name" value="P-loop containing nucleotide triphosphate hydrolases"/>
    <property type="match status" value="1"/>
</dbReference>
<dbReference type="RefSeq" id="WP_079290408.1">
    <property type="nucleotide sequence ID" value="NZ_MWPS01000018.1"/>
</dbReference>
<dbReference type="EMBL" id="MWPS01000018">
    <property type="protein sequence ID" value="OPG16299.1"/>
    <property type="molecule type" value="Genomic_DNA"/>
</dbReference>
<evidence type="ECO:0000313" key="6">
    <source>
        <dbReference type="Proteomes" id="UP000190229"/>
    </source>
</evidence>
<feature type="domain" description="AAA+ ATPase" evidence="4">
    <location>
        <begin position="99"/>
        <end position="234"/>
    </location>
</feature>
<dbReference type="GO" id="GO:0006260">
    <property type="term" value="P:DNA replication"/>
    <property type="evidence" value="ECO:0007669"/>
    <property type="project" value="TreeGrafter"/>
</dbReference>